<gene>
    <name evidence="1" type="ORF">DAPPPG734_04525</name>
</gene>
<dbReference type="AlphaFoldDB" id="A0AAN2FD19"/>
<organism evidence="1 2">
    <name type="scientific">Enterobacter agglomerans</name>
    <name type="common">Erwinia herbicola</name>
    <name type="synonym">Pantoea agglomerans</name>
    <dbReference type="NCBI Taxonomy" id="549"/>
    <lineage>
        <taxon>Bacteria</taxon>
        <taxon>Pseudomonadati</taxon>
        <taxon>Pseudomonadota</taxon>
        <taxon>Gammaproteobacteria</taxon>
        <taxon>Enterobacterales</taxon>
        <taxon>Erwiniaceae</taxon>
        <taxon>Pantoea</taxon>
        <taxon>Pantoea agglomerans group</taxon>
    </lineage>
</organism>
<dbReference type="Proteomes" id="UP001158961">
    <property type="component" value="Chromosome"/>
</dbReference>
<protein>
    <submittedName>
        <fullName evidence="1">Uncharacterized protein</fullName>
    </submittedName>
</protein>
<name>A0AAN2FD19_ENTAG</name>
<proteinExistence type="predicted"/>
<evidence type="ECO:0000313" key="1">
    <source>
        <dbReference type="EMBL" id="CAH6200867.1"/>
    </source>
</evidence>
<reference evidence="1" key="1">
    <citation type="submission" date="2022-05" db="EMBL/GenBank/DDBJ databases">
        <authorList>
            <person name="Pothier F. J."/>
        </authorList>
    </citation>
    <scope>NUCLEOTIDE SEQUENCE</scope>
    <source>
        <strain evidence="1">DAPP-PG734</strain>
    </source>
</reference>
<sequence length="133" mass="15413">MKGESILGEEALTLNDAKEFLAEVHSNLQAFLEDRNIFEDYEMYPSKDVVYIMFRGFFNSKECLKLLTIVQIFELTDIAEYQSLNWWFLSGLVFGADVDLVKEIIDTKIAEEEKSKISPLITTGEDKYIIKRI</sequence>
<evidence type="ECO:0000313" key="2">
    <source>
        <dbReference type="Proteomes" id="UP001158961"/>
    </source>
</evidence>
<dbReference type="RefSeq" id="WP_122457833.1">
    <property type="nucleotide sequence ID" value="NZ_CP031649.1"/>
</dbReference>
<dbReference type="EMBL" id="OW970315">
    <property type="protein sequence ID" value="CAH6200867.1"/>
    <property type="molecule type" value="Genomic_DNA"/>
</dbReference>
<accession>A0AAN2FD19</accession>